<dbReference type="Proteomes" id="UP000277671">
    <property type="component" value="Unassembled WGS sequence"/>
</dbReference>
<dbReference type="EMBL" id="RBKT01000001">
    <property type="protein sequence ID" value="RKR87739.1"/>
    <property type="molecule type" value="Genomic_DNA"/>
</dbReference>
<accession>A0A495JI59</accession>
<reference evidence="2 3" key="1">
    <citation type="submission" date="2018-10" db="EMBL/GenBank/DDBJ databases">
        <title>Sequencing the genomes of 1000 actinobacteria strains.</title>
        <authorList>
            <person name="Klenk H.-P."/>
        </authorList>
    </citation>
    <scope>NUCLEOTIDE SEQUENCE [LARGE SCALE GENOMIC DNA]</scope>
    <source>
        <strain evidence="2 3">DSM 45175</strain>
    </source>
</reference>
<feature type="compositionally biased region" description="Polar residues" evidence="1">
    <location>
        <begin position="304"/>
        <end position="314"/>
    </location>
</feature>
<comment type="caution">
    <text evidence="2">The sequence shown here is derived from an EMBL/GenBank/DDBJ whole genome shotgun (WGS) entry which is preliminary data.</text>
</comment>
<feature type="region of interest" description="Disordered" evidence="1">
    <location>
        <begin position="188"/>
        <end position="230"/>
    </location>
</feature>
<name>A0A495JI59_9ACTN</name>
<organism evidence="2 3">
    <name type="scientific">Micromonospora pisi</name>
    <dbReference type="NCBI Taxonomy" id="589240"/>
    <lineage>
        <taxon>Bacteria</taxon>
        <taxon>Bacillati</taxon>
        <taxon>Actinomycetota</taxon>
        <taxon>Actinomycetes</taxon>
        <taxon>Micromonosporales</taxon>
        <taxon>Micromonosporaceae</taxon>
        <taxon>Micromonospora</taxon>
    </lineage>
</organism>
<evidence type="ECO:0000313" key="3">
    <source>
        <dbReference type="Proteomes" id="UP000277671"/>
    </source>
</evidence>
<evidence type="ECO:0000256" key="1">
    <source>
        <dbReference type="SAM" id="MobiDB-lite"/>
    </source>
</evidence>
<feature type="region of interest" description="Disordered" evidence="1">
    <location>
        <begin position="255"/>
        <end position="314"/>
    </location>
</feature>
<keyword evidence="3" id="KW-1185">Reference proteome</keyword>
<gene>
    <name evidence="2" type="ORF">BDK92_2031</name>
</gene>
<dbReference type="RefSeq" id="WP_121156466.1">
    <property type="nucleotide sequence ID" value="NZ_RBKT01000001.1"/>
</dbReference>
<proteinExistence type="predicted"/>
<feature type="compositionally biased region" description="Polar residues" evidence="1">
    <location>
        <begin position="284"/>
        <end position="294"/>
    </location>
</feature>
<dbReference type="AlphaFoldDB" id="A0A495JI59"/>
<evidence type="ECO:0000313" key="2">
    <source>
        <dbReference type="EMBL" id="RKR87739.1"/>
    </source>
</evidence>
<sequence>MSGSSRLRLPGQIRAIRRARVAQDVSYPNLSESPDVAVPVVVGDIAASYPGLVAEVCADLDGASRAEHPTVRVYPRLLEPVVESTVADDERVRPLYSRVLRLHHVDPGGLLCFLFFEGTVALGLLLALAELVNWWGVLVLPMTVAVMVKMNDLVAAAVVRSAARVPDLEQERFRREMLPAVGRARVPEEWKISPDTQGGPPGAGSAGHEQRRVTGTAGASRSVPGDPRVGTAAAAEALPTAARVVLGRAAANRLRANSGHAGTRRTPIGRPANAQPAAGERTEQQWQGQQTGRWSEQPDAAQRRASQSGTRHYE</sequence>
<dbReference type="OrthoDB" id="3403959at2"/>
<protein>
    <submittedName>
        <fullName evidence="2">Uncharacterized protein</fullName>
    </submittedName>
</protein>